<evidence type="ECO:0000313" key="2">
    <source>
        <dbReference type="EMBL" id="KAH9372742.1"/>
    </source>
</evidence>
<gene>
    <name evidence="2" type="ORF">HPB48_021888</name>
</gene>
<dbReference type="InterPro" id="IPR020845">
    <property type="entry name" value="AMP-binding_CS"/>
</dbReference>
<comment type="caution">
    <text evidence="2">The sequence shown here is derived from an EMBL/GenBank/DDBJ whole genome shotgun (WGS) entry which is preliminary data.</text>
</comment>
<reference evidence="2 3" key="1">
    <citation type="journal article" date="2020" name="Cell">
        <title>Large-Scale Comparative Analyses of Tick Genomes Elucidate Their Genetic Diversity and Vector Capacities.</title>
        <authorList>
            <consortium name="Tick Genome and Microbiome Consortium (TIGMIC)"/>
            <person name="Jia N."/>
            <person name="Wang J."/>
            <person name="Shi W."/>
            <person name="Du L."/>
            <person name="Sun Y."/>
            <person name="Zhan W."/>
            <person name="Jiang J.F."/>
            <person name="Wang Q."/>
            <person name="Zhang B."/>
            <person name="Ji P."/>
            <person name="Bell-Sakyi L."/>
            <person name="Cui X.M."/>
            <person name="Yuan T.T."/>
            <person name="Jiang B.G."/>
            <person name="Yang W.F."/>
            <person name="Lam T.T."/>
            <person name="Chang Q.C."/>
            <person name="Ding S.J."/>
            <person name="Wang X.J."/>
            <person name="Zhu J.G."/>
            <person name="Ruan X.D."/>
            <person name="Zhao L."/>
            <person name="Wei J.T."/>
            <person name="Ye R.Z."/>
            <person name="Que T.C."/>
            <person name="Du C.H."/>
            <person name="Zhou Y.H."/>
            <person name="Cheng J.X."/>
            <person name="Dai P.F."/>
            <person name="Guo W.B."/>
            <person name="Han X.H."/>
            <person name="Huang E.J."/>
            <person name="Li L.F."/>
            <person name="Wei W."/>
            <person name="Gao Y.C."/>
            <person name="Liu J.Z."/>
            <person name="Shao H.Z."/>
            <person name="Wang X."/>
            <person name="Wang C.C."/>
            <person name="Yang T.C."/>
            <person name="Huo Q.B."/>
            <person name="Li W."/>
            <person name="Chen H.Y."/>
            <person name="Chen S.E."/>
            <person name="Zhou L.G."/>
            <person name="Ni X.B."/>
            <person name="Tian J.H."/>
            <person name="Sheng Y."/>
            <person name="Liu T."/>
            <person name="Pan Y.S."/>
            <person name="Xia L.Y."/>
            <person name="Li J."/>
            <person name="Zhao F."/>
            <person name="Cao W.C."/>
        </authorList>
    </citation>
    <scope>NUCLEOTIDE SEQUENCE [LARGE SCALE GENOMIC DNA]</scope>
    <source>
        <strain evidence="2">HaeL-2018</strain>
    </source>
</reference>
<dbReference type="AlphaFoldDB" id="A0A9J6G2S3"/>
<dbReference type="Proteomes" id="UP000821853">
    <property type="component" value="Chromosome 4"/>
</dbReference>
<accession>A0A9J6G2S3</accession>
<dbReference type="VEuPathDB" id="VectorBase:HLOH_060409"/>
<sequence>MGPANGFVSAASFPSLDEQEFQECPVEDPKSTVMAVYYTSGSTGTPKGVEITHYNFVSCFYTLR</sequence>
<name>A0A9J6G2S3_HAELO</name>
<dbReference type="PROSITE" id="PS00455">
    <property type="entry name" value="AMP_BINDING"/>
    <property type="match status" value="1"/>
</dbReference>
<dbReference type="SUPFAM" id="SSF56801">
    <property type="entry name" value="Acetyl-CoA synthetase-like"/>
    <property type="match status" value="1"/>
</dbReference>
<proteinExistence type="predicted"/>
<dbReference type="Gene3D" id="3.40.50.980">
    <property type="match status" value="1"/>
</dbReference>
<dbReference type="InterPro" id="IPR000873">
    <property type="entry name" value="AMP-dep_synth/lig_dom"/>
</dbReference>
<dbReference type="OrthoDB" id="6614653at2759"/>
<keyword evidence="3" id="KW-1185">Reference proteome</keyword>
<dbReference type="Pfam" id="PF00501">
    <property type="entry name" value="AMP-binding"/>
    <property type="match status" value="1"/>
</dbReference>
<organism evidence="2 3">
    <name type="scientific">Haemaphysalis longicornis</name>
    <name type="common">Bush tick</name>
    <dbReference type="NCBI Taxonomy" id="44386"/>
    <lineage>
        <taxon>Eukaryota</taxon>
        <taxon>Metazoa</taxon>
        <taxon>Ecdysozoa</taxon>
        <taxon>Arthropoda</taxon>
        <taxon>Chelicerata</taxon>
        <taxon>Arachnida</taxon>
        <taxon>Acari</taxon>
        <taxon>Parasitiformes</taxon>
        <taxon>Ixodida</taxon>
        <taxon>Ixodoidea</taxon>
        <taxon>Ixodidae</taxon>
        <taxon>Haemaphysalinae</taxon>
        <taxon>Haemaphysalis</taxon>
    </lineage>
</organism>
<evidence type="ECO:0000259" key="1">
    <source>
        <dbReference type="Pfam" id="PF00501"/>
    </source>
</evidence>
<feature type="domain" description="AMP-dependent synthetase/ligase" evidence="1">
    <location>
        <begin position="22"/>
        <end position="62"/>
    </location>
</feature>
<evidence type="ECO:0000313" key="3">
    <source>
        <dbReference type="Proteomes" id="UP000821853"/>
    </source>
</evidence>
<protein>
    <recommendedName>
        <fullName evidence="1">AMP-dependent synthetase/ligase domain-containing protein</fullName>
    </recommendedName>
</protein>
<dbReference type="EMBL" id="JABSTR010000006">
    <property type="protein sequence ID" value="KAH9372742.1"/>
    <property type="molecule type" value="Genomic_DNA"/>
</dbReference>